<keyword evidence="6" id="KW-0812">Transmembrane</keyword>
<name>A0A2H0YQC3_9BACT</name>
<dbReference type="InterPro" id="IPR036890">
    <property type="entry name" value="HATPase_C_sf"/>
</dbReference>
<sequence>MIIMIISLAFSFAIYRISSNELGQGLNRQVRIFQQLPLDGYFPRPMQEFENIRIQQLQESSWHLKINLLYFNLLILFLSAGVGYFWARRTMRPIEEAMEAQNRFTADASHELRTPLTAMRTEVEVNLRKGELNSNEAKKLLASNLEEISKLETLSSALLKLASQDGQVNFEISKVSLEEVMAEAYEKVESLALKKSIEFENKLQDLPVNGDKASLIELFVILLDNAIKYSPEKSKIFITMEKEKGMSVVRVKDQGIGIKASDLPYIFNRFYRADASRSKNKVDGYGLGLSIAKRIVELHKGSISAESSLGQGSTFILKIPLVKA</sequence>
<evidence type="ECO:0000313" key="9">
    <source>
        <dbReference type="Proteomes" id="UP000236845"/>
    </source>
</evidence>
<dbReference type="EMBL" id="PEXW01000046">
    <property type="protein sequence ID" value="PIS40660.1"/>
    <property type="molecule type" value="Genomic_DNA"/>
</dbReference>
<evidence type="ECO:0000256" key="1">
    <source>
        <dbReference type="ARBA" id="ARBA00000085"/>
    </source>
</evidence>
<keyword evidence="5" id="KW-0418">Kinase</keyword>
<comment type="caution">
    <text evidence="8">The sequence shown here is derived from an EMBL/GenBank/DDBJ whole genome shotgun (WGS) entry which is preliminary data.</text>
</comment>
<evidence type="ECO:0000256" key="5">
    <source>
        <dbReference type="ARBA" id="ARBA00022777"/>
    </source>
</evidence>
<accession>A0A2H0YQC3</accession>
<dbReference type="GO" id="GO:0000155">
    <property type="term" value="F:phosphorelay sensor kinase activity"/>
    <property type="evidence" value="ECO:0007669"/>
    <property type="project" value="InterPro"/>
</dbReference>
<dbReference type="PRINTS" id="PR00344">
    <property type="entry name" value="BCTRLSENSOR"/>
</dbReference>
<keyword evidence="6" id="KW-0472">Membrane</keyword>
<dbReference type="InterPro" id="IPR003594">
    <property type="entry name" value="HATPase_dom"/>
</dbReference>
<gene>
    <name evidence="8" type="ORF">COT26_02155</name>
</gene>
<dbReference type="Proteomes" id="UP000236845">
    <property type="component" value="Unassembled WGS sequence"/>
</dbReference>
<dbReference type="Pfam" id="PF02518">
    <property type="entry name" value="HATPase_c"/>
    <property type="match status" value="1"/>
</dbReference>
<evidence type="ECO:0000256" key="4">
    <source>
        <dbReference type="ARBA" id="ARBA00022679"/>
    </source>
</evidence>
<dbReference type="Gene3D" id="3.30.565.10">
    <property type="entry name" value="Histidine kinase-like ATPase, C-terminal domain"/>
    <property type="match status" value="1"/>
</dbReference>
<dbReference type="PANTHER" id="PTHR43547">
    <property type="entry name" value="TWO-COMPONENT HISTIDINE KINASE"/>
    <property type="match status" value="1"/>
</dbReference>
<dbReference type="EC" id="2.7.13.3" evidence="2"/>
<dbReference type="FunFam" id="3.30.565.10:FF:000006">
    <property type="entry name" value="Sensor histidine kinase WalK"/>
    <property type="match status" value="1"/>
</dbReference>
<dbReference type="Gene3D" id="1.10.287.130">
    <property type="match status" value="1"/>
</dbReference>
<dbReference type="SUPFAM" id="SSF47384">
    <property type="entry name" value="Homodimeric domain of signal transducing histidine kinase"/>
    <property type="match status" value="1"/>
</dbReference>
<evidence type="ECO:0000259" key="7">
    <source>
        <dbReference type="PROSITE" id="PS50109"/>
    </source>
</evidence>
<feature type="transmembrane region" description="Helical" evidence="6">
    <location>
        <begin position="68"/>
        <end position="87"/>
    </location>
</feature>
<dbReference type="SMART" id="SM00387">
    <property type="entry name" value="HATPase_c"/>
    <property type="match status" value="1"/>
</dbReference>
<organism evidence="8 9">
    <name type="scientific">Candidatus Kerfeldbacteria bacterium CG08_land_8_20_14_0_20_43_14</name>
    <dbReference type="NCBI Taxonomy" id="2014246"/>
    <lineage>
        <taxon>Bacteria</taxon>
        <taxon>Candidatus Kerfeldiibacteriota</taxon>
    </lineage>
</organism>
<dbReference type="SUPFAM" id="SSF55874">
    <property type="entry name" value="ATPase domain of HSP90 chaperone/DNA topoisomerase II/histidine kinase"/>
    <property type="match status" value="1"/>
</dbReference>
<dbReference type="AlphaFoldDB" id="A0A2H0YQC3"/>
<dbReference type="PANTHER" id="PTHR43547:SF2">
    <property type="entry name" value="HYBRID SIGNAL TRANSDUCTION HISTIDINE KINASE C"/>
    <property type="match status" value="1"/>
</dbReference>
<keyword evidence="4" id="KW-0808">Transferase</keyword>
<keyword evidence="6" id="KW-1133">Transmembrane helix</keyword>
<evidence type="ECO:0000256" key="6">
    <source>
        <dbReference type="SAM" id="Phobius"/>
    </source>
</evidence>
<dbReference type="PROSITE" id="PS50109">
    <property type="entry name" value="HIS_KIN"/>
    <property type="match status" value="1"/>
</dbReference>
<evidence type="ECO:0000256" key="2">
    <source>
        <dbReference type="ARBA" id="ARBA00012438"/>
    </source>
</evidence>
<dbReference type="InterPro" id="IPR036097">
    <property type="entry name" value="HisK_dim/P_sf"/>
</dbReference>
<dbReference type="CDD" id="cd00082">
    <property type="entry name" value="HisKA"/>
    <property type="match status" value="1"/>
</dbReference>
<dbReference type="InterPro" id="IPR004358">
    <property type="entry name" value="Sig_transdc_His_kin-like_C"/>
</dbReference>
<dbReference type="SMART" id="SM00388">
    <property type="entry name" value="HisKA"/>
    <property type="match status" value="1"/>
</dbReference>
<keyword evidence="3" id="KW-0597">Phosphoprotein</keyword>
<evidence type="ECO:0000256" key="3">
    <source>
        <dbReference type="ARBA" id="ARBA00022553"/>
    </source>
</evidence>
<reference evidence="9" key="1">
    <citation type="submission" date="2017-09" db="EMBL/GenBank/DDBJ databases">
        <title>Depth-based differentiation of microbial function through sediment-hosted aquifers and enrichment of novel symbionts in the deep terrestrial subsurface.</title>
        <authorList>
            <person name="Probst A.J."/>
            <person name="Ladd B."/>
            <person name="Jarett J.K."/>
            <person name="Geller-Mcgrath D.E."/>
            <person name="Sieber C.M.K."/>
            <person name="Emerson J.B."/>
            <person name="Anantharaman K."/>
            <person name="Thomas B.C."/>
            <person name="Malmstrom R."/>
            <person name="Stieglmeier M."/>
            <person name="Klingl A."/>
            <person name="Woyke T."/>
            <person name="Ryan C.M."/>
            <person name="Banfield J.F."/>
        </authorList>
    </citation>
    <scope>NUCLEOTIDE SEQUENCE [LARGE SCALE GENOMIC DNA]</scope>
</reference>
<feature type="domain" description="Histidine kinase" evidence="7">
    <location>
        <begin position="107"/>
        <end position="323"/>
    </location>
</feature>
<dbReference type="Pfam" id="PF00512">
    <property type="entry name" value="HisKA"/>
    <property type="match status" value="1"/>
</dbReference>
<evidence type="ECO:0000313" key="8">
    <source>
        <dbReference type="EMBL" id="PIS40660.1"/>
    </source>
</evidence>
<proteinExistence type="predicted"/>
<protein>
    <recommendedName>
        <fullName evidence="2">histidine kinase</fullName>
        <ecNumber evidence="2">2.7.13.3</ecNumber>
    </recommendedName>
</protein>
<comment type="catalytic activity">
    <reaction evidence="1">
        <text>ATP + protein L-histidine = ADP + protein N-phospho-L-histidine.</text>
        <dbReference type="EC" id="2.7.13.3"/>
    </reaction>
</comment>
<dbReference type="InterPro" id="IPR003661">
    <property type="entry name" value="HisK_dim/P_dom"/>
</dbReference>
<dbReference type="InterPro" id="IPR005467">
    <property type="entry name" value="His_kinase_dom"/>
</dbReference>